<protein>
    <submittedName>
        <fullName evidence="4">Tetratricopeptide repeat protein</fullName>
    </submittedName>
</protein>
<dbReference type="Gene3D" id="1.25.40.10">
    <property type="entry name" value="Tetratricopeptide repeat domain"/>
    <property type="match status" value="2"/>
</dbReference>
<feature type="coiled-coil region" evidence="1">
    <location>
        <begin position="255"/>
        <end position="296"/>
    </location>
</feature>
<dbReference type="EMBL" id="JACJKS010000005">
    <property type="protein sequence ID" value="MBM6948017.1"/>
    <property type="molecule type" value="Genomic_DNA"/>
</dbReference>
<feature type="transmembrane region" description="Helical" evidence="3">
    <location>
        <begin position="223"/>
        <end position="246"/>
    </location>
</feature>
<keyword evidence="3" id="KW-0472">Membrane</keyword>
<dbReference type="SMART" id="SM00028">
    <property type="entry name" value="TPR"/>
    <property type="match status" value="5"/>
</dbReference>
<dbReference type="InterPro" id="IPR011990">
    <property type="entry name" value="TPR-like_helical_dom_sf"/>
</dbReference>
<gene>
    <name evidence="4" type="ORF">H6A20_04975</name>
</gene>
<evidence type="ECO:0000313" key="5">
    <source>
        <dbReference type="Proteomes" id="UP000705508"/>
    </source>
</evidence>
<keyword evidence="3" id="KW-0812">Transmembrane</keyword>
<evidence type="ECO:0000313" key="4">
    <source>
        <dbReference type="EMBL" id="MBM6948017.1"/>
    </source>
</evidence>
<dbReference type="Proteomes" id="UP000705508">
    <property type="component" value="Unassembled WGS sequence"/>
</dbReference>
<dbReference type="SUPFAM" id="SSF48452">
    <property type="entry name" value="TPR-like"/>
    <property type="match status" value="1"/>
</dbReference>
<feature type="compositionally biased region" description="Acidic residues" evidence="2">
    <location>
        <begin position="438"/>
        <end position="460"/>
    </location>
</feature>
<accession>A0A938XD79</accession>
<comment type="caution">
    <text evidence="4">The sequence shown here is derived from an EMBL/GenBank/DDBJ whole genome shotgun (WGS) entry which is preliminary data.</text>
</comment>
<feature type="region of interest" description="Disordered" evidence="2">
    <location>
        <begin position="412"/>
        <end position="460"/>
    </location>
</feature>
<dbReference type="Pfam" id="PF13432">
    <property type="entry name" value="TPR_16"/>
    <property type="match status" value="1"/>
</dbReference>
<evidence type="ECO:0000256" key="2">
    <source>
        <dbReference type="SAM" id="MobiDB-lite"/>
    </source>
</evidence>
<proteinExistence type="predicted"/>
<dbReference type="InterPro" id="IPR019734">
    <property type="entry name" value="TPR_rpt"/>
</dbReference>
<evidence type="ECO:0000256" key="3">
    <source>
        <dbReference type="SAM" id="Phobius"/>
    </source>
</evidence>
<reference evidence="4" key="1">
    <citation type="submission" date="2020-08" db="EMBL/GenBank/DDBJ databases">
        <authorList>
            <person name="Cejkova D."/>
            <person name="Kubasova T."/>
            <person name="Jahodarova E."/>
            <person name="Rychlik I."/>
        </authorList>
    </citation>
    <scope>NUCLEOTIDE SEQUENCE</scope>
    <source>
        <strain evidence="4">An582</strain>
    </source>
</reference>
<dbReference type="RefSeq" id="WP_204906045.1">
    <property type="nucleotide sequence ID" value="NZ_JACJKS010000005.1"/>
</dbReference>
<evidence type="ECO:0000256" key="1">
    <source>
        <dbReference type="SAM" id="Coils"/>
    </source>
</evidence>
<sequence>MEYTQKLVYQSNYWYNDGLKRARIRDMSGAVTSLKKSLQYNRENIAARNLLGLVYYGRGEVGEALVEWILSKNFQSHENIANYYIKKLQENPTELEQVNQAIRKFNQSLAYCYQDGEDLAVIQLKKVVAEHPSFLKAWQLLSLLYLHTEQYGKARHTLREAHRLDTTNDITLRYMHEMNELRRNRAVRQAEKEGKKEKPQTVTYNIGNETIIQPASGGMKENAGLMTIVNIVIGLLVGVAFMWFLIMPAVNSSTARKTNQEAREFSNQIAEQKAQISALQTELESYRADSEATQSAQQAAASTKDSYEIIMNMYDHYLASDMSDSAMVEELLKVNPDSLGTLGREQYDTMTGEIYDRYCETLYYTALENYDAANYADAIANLNTVMQMNAGYDDGQAMWLLARSYEASGDTQNAASWTERVQTEYPDIDTTADPQQDSGEEDTWDDEDGWYEEESWDEWE</sequence>
<organism evidence="4 5">
    <name type="scientific">Mordavella massiliensis</name>
    <dbReference type="NCBI Taxonomy" id="1871024"/>
    <lineage>
        <taxon>Bacteria</taxon>
        <taxon>Bacillati</taxon>
        <taxon>Bacillota</taxon>
        <taxon>Clostridia</taxon>
        <taxon>Eubacteriales</taxon>
        <taxon>Clostridiaceae</taxon>
        <taxon>Mordavella</taxon>
    </lineage>
</organism>
<dbReference type="AlphaFoldDB" id="A0A938XD79"/>
<reference evidence="4" key="2">
    <citation type="journal article" date="2021" name="Sci. Rep.">
        <title>The distribution of antibiotic resistance genes in chicken gut microbiota commensals.</title>
        <authorList>
            <person name="Juricova H."/>
            <person name="Matiasovicova J."/>
            <person name="Kubasova T."/>
            <person name="Cejkova D."/>
            <person name="Rychlik I."/>
        </authorList>
    </citation>
    <scope>NUCLEOTIDE SEQUENCE</scope>
    <source>
        <strain evidence="4">An582</strain>
    </source>
</reference>
<keyword evidence="1" id="KW-0175">Coiled coil</keyword>
<name>A0A938XD79_9CLOT</name>
<keyword evidence="3" id="KW-1133">Transmembrane helix</keyword>